<evidence type="ECO:0000313" key="5">
    <source>
        <dbReference type="EMBL" id="MFD1020719.1"/>
    </source>
</evidence>
<gene>
    <name evidence="5" type="ORF">ACFQ2J_16145</name>
</gene>
<dbReference type="GO" id="GO:0016301">
    <property type="term" value="F:kinase activity"/>
    <property type="evidence" value="ECO:0007669"/>
    <property type="project" value="UniProtKB-KW"/>
</dbReference>
<name>A0ABW3L5F2_9BACI</name>
<feature type="domain" description="Carbohydrate kinase PfkB" evidence="4">
    <location>
        <begin position="2"/>
        <end position="290"/>
    </location>
</feature>
<dbReference type="Gene3D" id="3.40.1190.20">
    <property type="match status" value="1"/>
</dbReference>
<dbReference type="InterPro" id="IPR011611">
    <property type="entry name" value="PfkB_dom"/>
</dbReference>
<dbReference type="Pfam" id="PF00294">
    <property type="entry name" value="PfkB"/>
    <property type="match status" value="1"/>
</dbReference>
<proteinExistence type="inferred from homology"/>
<keyword evidence="3 5" id="KW-0418">Kinase</keyword>
<dbReference type="PROSITE" id="PS00583">
    <property type="entry name" value="PFKB_KINASES_1"/>
    <property type="match status" value="1"/>
</dbReference>
<dbReference type="InterPro" id="IPR029056">
    <property type="entry name" value="Ribokinase-like"/>
</dbReference>
<evidence type="ECO:0000256" key="2">
    <source>
        <dbReference type="ARBA" id="ARBA00022679"/>
    </source>
</evidence>
<evidence type="ECO:0000313" key="6">
    <source>
        <dbReference type="Proteomes" id="UP001596990"/>
    </source>
</evidence>
<comment type="caution">
    <text evidence="5">The sequence shown here is derived from an EMBL/GenBank/DDBJ whole genome shotgun (WGS) entry which is preliminary data.</text>
</comment>
<accession>A0ABW3L5F2</accession>
<dbReference type="SUPFAM" id="SSF53613">
    <property type="entry name" value="Ribokinase-like"/>
    <property type="match status" value="1"/>
</dbReference>
<dbReference type="CDD" id="cd01166">
    <property type="entry name" value="KdgK"/>
    <property type="match status" value="1"/>
</dbReference>
<sequence>MITVIGDLVVDIIVKHNGMHFATDSESSITTHAGGQANNVASWIALTGGRSTLIGRVGDDVNADFLIRHAEDIGVTLKLHRDETHETGKIVILVDDEESERTMFTDRGANRHLNMQQIHHAQDTIKDSSCLYLSGYSLFEDTTREALETAKQIAKQHGVPIAVDPSSTYFLRNHKQTMLSFIDGIDYFFPNLEEGQLLTGETEPKAVLAALSDIVRHPVLKLGSEGCMVMLENNIHVIPAPTIEAIDTTGAGDAFIAAFLKNYMEEKDLIEAAKFANLTASKVVQRIGAKGS</sequence>
<dbReference type="EC" id="2.7.1.-" evidence="5"/>
<reference evidence="6" key="1">
    <citation type="journal article" date="2019" name="Int. J. Syst. Evol. Microbiol.">
        <title>The Global Catalogue of Microorganisms (GCM) 10K type strain sequencing project: providing services to taxonomists for standard genome sequencing and annotation.</title>
        <authorList>
            <consortium name="The Broad Institute Genomics Platform"/>
            <consortium name="The Broad Institute Genome Sequencing Center for Infectious Disease"/>
            <person name="Wu L."/>
            <person name="Ma J."/>
        </authorList>
    </citation>
    <scope>NUCLEOTIDE SEQUENCE [LARGE SCALE GENOMIC DNA]</scope>
    <source>
        <strain evidence="6">CCUG 56607</strain>
    </source>
</reference>
<dbReference type="InterPro" id="IPR052700">
    <property type="entry name" value="Carb_kinase_PfkB-like"/>
</dbReference>
<dbReference type="PANTHER" id="PTHR43320:SF3">
    <property type="entry name" value="CARBOHYDRATE KINASE PFKB DOMAIN-CONTAINING PROTEIN"/>
    <property type="match status" value="1"/>
</dbReference>
<dbReference type="PANTHER" id="PTHR43320">
    <property type="entry name" value="SUGAR KINASE"/>
    <property type="match status" value="1"/>
</dbReference>
<dbReference type="InterPro" id="IPR002173">
    <property type="entry name" value="Carboh/pur_kinase_PfkB_CS"/>
</dbReference>
<evidence type="ECO:0000259" key="4">
    <source>
        <dbReference type="Pfam" id="PF00294"/>
    </source>
</evidence>
<dbReference type="EMBL" id="JBHTKL010000006">
    <property type="protein sequence ID" value="MFD1020719.1"/>
    <property type="molecule type" value="Genomic_DNA"/>
</dbReference>
<protein>
    <submittedName>
        <fullName evidence="5">Carbohydrate kinase family protein</fullName>
        <ecNumber evidence="5">2.7.1.-</ecNumber>
    </submittedName>
</protein>
<keyword evidence="6" id="KW-1185">Reference proteome</keyword>
<dbReference type="Proteomes" id="UP001596990">
    <property type="component" value="Unassembled WGS sequence"/>
</dbReference>
<comment type="similarity">
    <text evidence="1">Belongs to the carbohydrate kinase PfkB family.</text>
</comment>
<dbReference type="RefSeq" id="WP_386062908.1">
    <property type="nucleotide sequence ID" value="NZ_JBHTKL010000006.1"/>
</dbReference>
<dbReference type="PROSITE" id="PS00584">
    <property type="entry name" value="PFKB_KINASES_2"/>
    <property type="match status" value="1"/>
</dbReference>
<evidence type="ECO:0000256" key="3">
    <source>
        <dbReference type="ARBA" id="ARBA00022777"/>
    </source>
</evidence>
<keyword evidence="2 5" id="KW-0808">Transferase</keyword>
<evidence type="ECO:0000256" key="1">
    <source>
        <dbReference type="ARBA" id="ARBA00010688"/>
    </source>
</evidence>
<organism evidence="5 6">
    <name type="scientific">Thalassobacillus hwangdonensis</name>
    <dbReference type="NCBI Taxonomy" id="546108"/>
    <lineage>
        <taxon>Bacteria</taxon>
        <taxon>Bacillati</taxon>
        <taxon>Bacillota</taxon>
        <taxon>Bacilli</taxon>
        <taxon>Bacillales</taxon>
        <taxon>Bacillaceae</taxon>
        <taxon>Thalassobacillus</taxon>
    </lineage>
</organism>